<dbReference type="PROSITE" id="PS00141">
    <property type="entry name" value="ASP_PROTEASE"/>
    <property type="match status" value="1"/>
</dbReference>
<evidence type="ECO:0000256" key="2">
    <source>
        <dbReference type="ARBA" id="ARBA00022695"/>
    </source>
</evidence>
<dbReference type="PANTHER" id="PTHR37984:SF5">
    <property type="entry name" value="PROTEIN NYNRIN-LIKE"/>
    <property type="match status" value="1"/>
</dbReference>
<dbReference type="SUPFAM" id="SSF50630">
    <property type="entry name" value="Acid proteases"/>
    <property type="match status" value="1"/>
</dbReference>
<sequence>MRCLRLEASALNGYLERWSFRSTEGMEDVLPDLSCELEQVLGSSGDVCMEELSADDLIHILGSPQDVCMPGELSHLSPLDIEQVLGIPEQGGLDNAPTVDDLTLSRILEAEFHFSSLEEKLDSFEADIIDILQQALQRHKTIRFFLQTEVELIKTNDASGRRAHFVSKCQRVFTPSMLNGVHGAQCVKYPKEGSKLSVSKFSNNFKQIFAIYADFEAILQPNPDPSKYSVHVPCSYCYIVVDPKSNIVHKEIYRGENPAEKFLLSLFSTVSKLKERLRKYPSVDMNEQQKIDFLNEETCHICKKQLDINTKVIDHCHWSGRYRGAAHKICNLNYHNNSKFRCLLHGAKNYDNHFLIKALRHVPHKHLKIIPMNMEKYSVILVDDVIFLDSFQFLSASLNTLSSNLPQDGFKVLSQCFPYQTDLLRRKGVYPYEYMTDSSKFSETSLPPIEYFSSKLLNESCSNESYAFAQQVWEELNCTTLGDYHDIYLIGDVALLADIFQYFRDLCLRHYQLDPILNFSSPSLSLDAALKMTNVSLDLISDPDMYLTCEQIRGGVAMISKRYAKANNPFMGDEFDSSKDTSYLFYTDCNNLYGWSMCQPLPTGRFRWLTSEECNQIDILALQDDSPIGYIFVVDLCYPEHLHDSHNDFPLAPERLQIVESMLSDFQKSLPHSIASSIKLCPNFFPKSSYTVHYRTLKFYLSQGLKLAKIHKILSFNQSPWLKPYIDFNTDQRKQAKSEFEKSFWKLLNNSVYGKTIENLRKRVRVEVVTEPERAAKLMAKPTLDSFHIIEEDLVILKMKKRNLTLNKPVYIGFTILELSKLKIFQFHYSTMLPLFKAPSFKMSLCFTNTDSFLYHITTPPSADLFSILDKIRDQLDTSDYPLSHPLYSQVNKKVIGKWKDELCGQIMTEFVGLKAKMYSYRVLGGDEKNIGKGVKKHIEIATELCKVSIKIPPFWVEKPELWFHQVEAQFKINGLVQEETKFNYLISQLEPKYMESIWDIINSRSDTKYSDSKLRLLESFRQSEGQRIKQLISGIDLGDMKPSQLLQKLRSLATPDVPENLIKTLWLDKLPVSIKNILIVSDEDISKLAIMADKIDEINPSKELYQLEGVGKREPAAKLATSFVADQIQDSRKHRLFVKDKETGLQFLIDSGADVSVIPPTDKDVPSNELLLYAANGSKIVTFGTKVIKIDLGLRRSFQWCFIIAKVNKGIIGADFLNNFKLILDISNKRLIDGITNLSIRGDVMSIDSTSITSTINKNEKYYNLLAQFREITKPIFLINKVKHDVEHHIITKGQPVFSKPRPLDPMKLKLAKEEFQFMLNNDIIRQSSSQWSSPLHMVLKKNGTFRPCGDYRRLNDCTVPDRYPIPRLNDFSHILNKNKIFSKVDLFKAYFQIPIAEEDKPKTAITTPFGLFEFNVMSFGLRNAPSTFQRCSHQTLQNLDFTFPYLDDILIASESEEEHQNHLKIVFERFSKYGLRINMEKSVFGVKEIEFLGYLITPEGFSPLPERIQPPETFDFSTPNEWPKWRKRFERYLVVSGMKKKEEADKIDLFMYLMGDRADDIFRTFKFEKEEEATKIDSVLKAFDSHFCVRKNIIYERAKFNSRIQEDREPVDEFITSLYKLADSCEFEGLHEQLIRDRIVVGVRDKALSERMQLDSELTLEKAVKMVRQQEAVRQQQVDLQRPSTSQKVSQVKFNSKKQSPKQQQQQPSKKKEKSAKTRSRCPKCGGFTHREGQACRAEGQKCNLCSKTGHFANCCPDKQAKTAEVKAVSELDEEIGFLLEVSAVEDSSNLDDDEGECRRRWTAEIQVNGKKVKFKLDSQADVTCVPLCLFKKIMGQQRLVESDINLIAAEFSELQTVGMFISTLRNGNYEIKEKIYVIRRLSEPLLSRRACELLNLARRIEVVATRINPIKEFPEVFEGLGQIGNPYEIKLKPGAKPYAVHTPRRVPIPLMEKLKTRLEELEKAGIIAQVNVATEWCAPTVIAGKPNGDIRLCVDLSRLNEHVQREVHPMPVVEHMLGQLGEARFFSKLDTNSGFHQIPLSMGIGPSFWNFIIGPHLLYVHILDEDGIRPDPAKIETVARMPAPTDVHGVRRFLGMVNHLGRKLRTTLPIAPENLNPKLVDSQTLKRKEGRRRKDMKSRYDRRCGATDMEELSEGDTVWITDMRTWGIVKKKASTPRSYMIDTPVGTLRRNRFHLRKGVTVQYPADPSTPTFSGEELVENEKTPVVDYPSNDSEDGQIRTR</sequence>
<evidence type="ECO:0000256" key="1">
    <source>
        <dbReference type="ARBA" id="ARBA00022679"/>
    </source>
</evidence>
<dbReference type="Gene3D" id="3.10.10.10">
    <property type="entry name" value="HIV Type 1 Reverse Transcriptase, subunit A, domain 1"/>
    <property type="match status" value="2"/>
</dbReference>
<evidence type="ECO:0000313" key="10">
    <source>
        <dbReference type="Proteomes" id="UP001235939"/>
    </source>
</evidence>
<dbReference type="InterPro" id="IPR043502">
    <property type="entry name" value="DNA/RNA_pol_sf"/>
</dbReference>
<evidence type="ECO:0000313" key="9">
    <source>
        <dbReference type="EMBL" id="UYV84484.1"/>
    </source>
</evidence>
<dbReference type="InterPro" id="IPR050951">
    <property type="entry name" value="Retrovirus_Pol_polyprotein"/>
</dbReference>
<feature type="region of interest" description="Disordered" evidence="6">
    <location>
        <begin position="1676"/>
        <end position="1725"/>
    </location>
</feature>
<reference evidence="9 10" key="1">
    <citation type="submission" date="2022-03" db="EMBL/GenBank/DDBJ databases">
        <title>A chromosomal length assembly of Cordylochernes scorpioides.</title>
        <authorList>
            <person name="Zeh D."/>
            <person name="Zeh J."/>
        </authorList>
    </citation>
    <scope>NUCLEOTIDE SEQUENCE [LARGE SCALE GENOMIC DNA]</scope>
    <source>
        <strain evidence="9">IN4F17</strain>
        <tissue evidence="9">Whole Body</tissue>
    </source>
</reference>
<dbReference type="SUPFAM" id="SSF56672">
    <property type="entry name" value="DNA/RNA polymerases"/>
    <property type="match status" value="3"/>
</dbReference>
<feature type="compositionally biased region" description="Basic residues" evidence="6">
    <location>
        <begin position="1711"/>
        <end position="1724"/>
    </location>
</feature>
<dbReference type="Gene3D" id="2.40.70.10">
    <property type="entry name" value="Acid Proteases"/>
    <property type="match status" value="1"/>
</dbReference>
<keyword evidence="3" id="KW-0540">Nuclease</keyword>
<dbReference type="InterPro" id="IPR044925">
    <property type="entry name" value="His-Me_finger_sf"/>
</dbReference>
<evidence type="ECO:0000256" key="6">
    <source>
        <dbReference type="SAM" id="MobiDB-lite"/>
    </source>
</evidence>
<accession>A0ABY6LVE7</accession>
<dbReference type="InterPro" id="IPR055469">
    <property type="entry name" value="DUF7041"/>
</dbReference>
<evidence type="ECO:0000259" key="7">
    <source>
        <dbReference type="PROSITE" id="PS50175"/>
    </source>
</evidence>
<proteinExistence type="predicted"/>
<keyword evidence="2" id="KW-0548">Nucleotidyltransferase</keyword>
<dbReference type="InterPro" id="IPR001969">
    <property type="entry name" value="Aspartic_peptidase_AS"/>
</dbReference>
<dbReference type="PROSITE" id="PS50878">
    <property type="entry name" value="RT_POL"/>
    <property type="match status" value="1"/>
</dbReference>
<feature type="region of interest" description="Disordered" evidence="6">
    <location>
        <begin position="2205"/>
        <end position="2244"/>
    </location>
</feature>
<name>A0ABY6LVE7_9ARAC</name>
<dbReference type="EMBL" id="CP092886">
    <property type="protein sequence ID" value="UYV84484.1"/>
    <property type="molecule type" value="Genomic_DNA"/>
</dbReference>
<dbReference type="PROSITE" id="PS50175">
    <property type="entry name" value="ASP_PROT_RETROV"/>
    <property type="match status" value="1"/>
</dbReference>
<dbReference type="PANTHER" id="PTHR37984">
    <property type="entry name" value="PROTEIN CBG26694"/>
    <property type="match status" value="1"/>
</dbReference>
<feature type="domain" description="Reverse transcriptase" evidence="8">
    <location>
        <begin position="1321"/>
        <end position="1498"/>
    </location>
</feature>
<dbReference type="Pfam" id="PF23055">
    <property type="entry name" value="DUF7041"/>
    <property type="match status" value="1"/>
</dbReference>
<feature type="non-terminal residue" evidence="9">
    <location>
        <position position="1"/>
    </location>
</feature>
<dbReference type="Proteomes" id="UP001235939">
    <property type="component" value="Chromosome X"/>
</dbReference>
<dbReference type="Pfam" id="PF00078">
    <property type="entry name" value="RVT_1"/>
    <property type="match status" value="1"/>
</dbReference>
<dbReference type="InterPro" id="IPR043128">
    <property type="entry name" value="Rev_trsase/Diguanyl_cyclase"/>
</dbReference>
<dbReference type="Gene3D" id="3.30.70.270">
    <property type="match status" value="2"/>
</dbReference>
<keyword evidence="5" id="KW-0378">Hydrolase</keyword>
<evidence type="ECO:0000256" key="5">
    <source>
        <dbReference type="ARBA" id="ARBA00022801"/>
    </source>
</evidence>
<evidence type="ECO:0000256" key="4">
    <source>
        <dbReference type="ARBA" id="ARBA00022759"/>
    </source>
</evidence>
<feature type="domain" description="Peptidase A2" evidence="7">
    <location>
        <begin position="1146"/>
        <end position="1163"/>
    </location>
</feature>
<dbReference type="InterPro" id="IPR021109">
    <property type="entry name" value="Peptidase_aspartic_dom_sf"/>
</dbReference>
<dbReference type="SUPFAM" id="SSF54060">
    <property type="entry name" value="His-Me finger endonucleases"/>
    <property type="match status" value="1"/>
</dbReference>
<evidence type="ECO:0000256" key="3">
    <source>
        <dbReference type="ARBA" id="ARBA00022722"/>
    </source>
</evidence>
<protein>
    <submittedName>
        <fullName evidence="9">PLSCR3</fullName>
    </submittedName>
</protein>
<keyword evidence="1" id="KW-0808">Transferase</keyword>
<dbReference type="InterPro" id="IPR001995">
    <property type="entry name" value="Peptidase_A2_cat"/>
</dbReference>
<gene>
    <name evidence="9" type="ORF">LAZ67_X002354</name>
</gene>
<keyword evidence="4" id="KW-0255">Endonuclease</keyword>
<evidence type="ECO:0000259" key="8">
    <source>
        <dbReference type="PROSITE" id="PS50878"/>
    </source>
</evidence>
<dbReference type="CDD" id="cd01647">
    <property type="entry name" value="RT_LTR"/>
    <property type="match status" value="1"/>
</dbReference>
<organism evidence="9 10">
    <name type="scientific">Cordylochernes scorpioides</name>
    <dbReference type="NCBI Taxonomy" id="51811"/>
    <lineage>
        <taxon>Eukaryota</taxon>
        <taxon>Metazoa</taxon>
        <taxon>Ecdysozoa</taxon>
        <taxon>Arthropoda</taxon>
        <taxon>Chelicerata</taxon>
        <taxon>Arachnida</taxon>
        <taxon>Pseudoscorpiones</taxon>
        <taxon>Cheliferoidea</taxon>
        <taxon>Chernetidae</taxon>
        <taxon>Cordylochernes</taxon>
    </lineage>
</organism>
<feature type="compositionally biased region" description="Polar residues" evidence="6">
    <location>
        <begin position="1684"/>
        <end position="1696"/>
    </location>
</feature>
<dbReference type="InterPro" id="IPR000477">
    <property type="entry name" value="RT_dom"/>
</dbReference>
<keyword evidence="10" id="KW-1185">Reference proteome</keyword>